<accession>A0A2G9THX3</accession>
<reference evidence="1 2" key="1">
    <citation type="submission" date="2015-09" db="EMBL/GenBank/DDBJ databases">
        <title>Draft genome of the parasitic nematode Teladorsagia circumcincta isolate WARC Sus (inbred).</title>
        <authorList>
            <person name="Mitreva M."/>
        </authorList>
    </citation>
    <scope>NUCLEOTIDE SEQUENCE [LARGE SCALE GENOMIC DNA]</scope>
    <source>
        <strain evidence="1 2">S</strain>
    </source>
</reference>
<dbReference type="InterPro" id="IPR042089">
    <property type="entry name" value="Peptidase_M13_dom_2"/>
</dbReference>
<dbReference type="OrthoDB" id="5854821at2759"/>
<dbReference type="AlphaFoldDB" id="A0A2G9THX3"/>
<proteinExistence type="predicted"/>
<sequence length="67" mass="7605">AVGPALHIMQRTFSDPSYKYIVMEPEKLQALNDMLGNQTIDARTIVNYAYYHVVDSLADFLPQESLT</sequence>
<feature type="non-terminal residue" evidence="1">
    <location>
        <position position="1"/>
    </location>
</feature>
<dbReference type="Gene3D" id="1.10.1380.10">
    <property type="entry name" value="Neutral endopeptidase , domain2"/>
    <property type="match status" value="1"/>
</dbReference>
<evidence type="ECO:0000313" key="2">
    <source>
        <dbReference type="Proteomes" id="UP000230423"/>
    </source>
</evidence>
<keyword evidence="2" id="KW-1185">Reference proteome</keyword>
<name>A0A2G9THX3_TELCI</name>
<dbReference type="EMBL" id="KZ368641">
    <property type="protein sequence ID" value="PIO56950.1"/>
    <property type="molecule type" value="Genomic_DNA"/>
</dbReference>
<evidence type="ECO:0000313" key="1">
    <source>
        <dbReference type="EMBL" id="PIO56950.1"/>
    </source>
</evidence>
<dbReference type="Proteomes" id="UP000230423">
    <property type="component" value="Unassembled WGS sequence"/>
</dbReference>
<organism evidence="1 2">
    <name type="scientific">Teladorsagia circumcincta</name>
    <name type="common">Brown stomach worm</name>
    <name type="synonym">Ostertagia circumcincta</name>
    <dbReference type="NCBI Taxonomy" id="45464"/>
    <lineage>
        <taxon>Eukaryota</taxon>
        <taxon>Metazoa</taxon>
        <taxon>Ecdysozoa</taxon>
        <taxon>Nematoda</taxon>
        <taxon>Chromadorea</taxon>
        <taxon>Rhabditida</taxon>
        <taxon>Rhabditina</taxon>
        <taxon>Rhabditomorpha</taxon>
        <taxon>Strongyloidea</taxon>
        <taxon>Trichostrongylidae</taxon>
        <taxon>Teladorsagia</taxon>
    </lineage>
</organism>
<protein>
    <submittedName>
        <fullName evidence="1">Uncharacterized protein</fullName>
    </submittedName>
</protein>
<gene>
    <name evidence="1" type="ORF">TELCIR_21649</name>
</gene>
<feature type="non-terminal residue" evidence="1">
    <location>
        <position position="67"/>
    </location>
</feature>